<evidence type="ECO:0000259" key="4">
    <source>
        <dbReference type="PROSITE" id="PS51464"/>
    </source>
</evidence>
<name>A0A4P5PCE9_9ENTE</name>
<protein>
    <submittedName>
        <fullName evidence="5">Isomerase</fullName>
    </submittedName>
</protein>
<evidence type="ECO:0000256" key="1">
    <source>
        <dbReference type="ARBA" id="ARBA00008165"/>
    </source>
</evidence>
<dbReference type="FunFam" id="3.40.50.10490:FF:000011">
    <property type="entry name" value="Arabinose 5-phosphate isomerase"/>
    <property type="match status" value="1"/>
</dbReference>
<comment type="caution">
    <text evidence="5">The sequence shown here is derived from an EMBL/GenBank/DDBJ whole genome shotgun (WGS) entry which is preliminary data.</text>
</comment>
<dbReference type="GO" id="GO:0019146">
    <property type="term" value="F:arabinose-5-phosphate isomerase activity"/>
    <property type="evidence" value="ECO:0007669"/>
    <property type="project" value="UniProtKB-ARBA"/>
</dbReference>
<keyword evidence="3" id="KW-0129">CBS domain</keyword>
<dbReference type="SUPFAM" id="SSF53697">
    <property type="entry name" value="SIS domain"/>
    <property type="match status" value="1"/>
</dbReference>
<dbReference type="OrthoDB" id="9762536at2"/>
<dbReference type="PANTHER" id="PTHR38418">
    <property type="entry name" value="SUGAR ISOMERASE, KPSF/GUTQ (AFU_ORTHOLOGUE AFUA_6G08860)"/>
    <property type="match status" value="1"/>
</dbReference>
<dbReference type="InterPro" id="IPR046348">
    <property type="entry name" value="SIS_dom_sf"/>
</dbReference>
<dbReference type="Gene3D" id="3.40.50.10490">
    <property type="entry name" value="Glucose-6-phosphate isomerase like protein, domain 1"/>
    <property type="match status" value="1"/>
</dbReference>
<dbReference type="RefSeq" id="WP_146623872.1">
    <property type="nucleotide sequence ID" value="NZ_BJCC01000032.1"/>
</dbReference>
<keyword evidence="2" id="KW-0677">Repeat</keyword>
<dbReference type="CDD" id="cd05014">
    <property type="entry name" value="SIS_Kpsf"/>
    <property type="match status" value="1"/>
</dbReference>
<evidence type="ECO:0000256" key="2">
    <source>
        <dbReference type="ARBA" id="ARBA00022737"/>
    </source>
</evidence>
<comment type="similarity">
    <text evidence="1">Belongs to the SIS family. GutQ/KpsF subfamily.</text>
</comment>
<sequence length="197" mass="21354">MDILERAKEVISTEQQALQVVSENLSDDFLKIVQVIQERKGKVVFTGVGKSGHIGTKLAATFSSLGVTSIFVHSTEALHGDLGMINHDDIVFMMSNSGETAEILAMLPSLNKIGCTKIAFTSQPESSLSRSCEMTLSYQYETEADRLNLAPTTSAIIMLSLGDSLGVALSESLKFEREDFHLYHPGGALGAQLETKK</sequence>
<dbReference type="PANTHER" id="PTHR38418:SF2">
    <property type="entry name" value="SUGAR ISOMERASE, KPSF_GUTQ (AFU_ORTHOLOGUE AFUA_6G08860)"/>
    <property type="match status" value="1"/>
</dbReference>
<keyword evidence="5" id="KW-0413">Isomerase</keyword>
<feature type="domain" description="SIS" evidence="4">
    <location>
        <begin position="32"/>
        <end position="175"/>
    </location>
</feature>
<evidence type="ECO:0000313" key="5">
    <source>
        <dbReference type="EMBL" id="GCF95486.1"/>
    </source>
</evidence>
<dbReference type="InterPro" id="IPR035474">
    <property type="entry name" value="SIS_Kpsf"/>
</dbReference>
<dbReference type="AlphaFoldDB" id="A0A4P5PCE9"/>
<accession>A0A4P5PCE9</accession>
<evidence type="ECO:0000256" key="3">
    <source>
        <dbReference type="ARBA" id="ARBA00023122"/>
    </source>
</evidence>
<dbReference type="PROSITE" id="PS51464">
    <property type="entry name" value="SIS"/>
    <property type="match status" value="1"/>
</dbReference>
<evidence type="ECO:0000313" key="6">
    <source>
        <dbReference type="Proteomes" id="UP000290567"/>
    </source>
</evidence>
<gene>
    <name evidence="5" type="ORF">NRIC_33770</name>
</gene>
<dbReference type="Proteomes" id="UP000290567">
    <property type="component" value="Unassembled WGS sequence"/>
</dbReference>
<organism evidence="5 6">
    <name type="scientific">Enterococcus florum</name>
    <dbReference type="NCBI Taxonomy" id="2480627"/>
    <lineage>
        <taxon>Bacteria</taxon>
        <taxon>Bacillati</taxon>
        <taxon>Bacillota</taxon>
        <taxon>Bacilli</taxon>
        <taxon>Lactobacillales</taxon>
        <taxon>Enterococcaceae</taxon>
        <taxon>Enterococcus</taxon>
    </lineage>
</organism>
<dbReference type="InterPro" id="IPR001347">
    <property type="entry name" value="SIS_dom"/>
</dbReference>
<dbReference type="Pfam" id="PF01380">
    <property type="entry name" value="SIS"/>
    <property type="match status" value="1"/>
</dbReference>
<dbReference type="GO" id="GO:1901135">
    <property type="term" value="P:carbohydrate derivative metabolic process"/>
    <property type="evidence" value="ECO:0007669"/>
    <property type="project" value="InterPro"/>
</dbReference>
<proteinExistence type="inferred from homology"/>
<dbReference type="EMBL" id="BJCC01000032">
    <property type="protein sequence ID" value="GCF95486.1"/>
    <property type="molecule type" value="Genomic_DNA"/>
</dbReference>
<reference evidence="6" key="1">
    <citation type="submission" date="2019-02" db="EMBL/GenBank/DDBJ databases">
        <title>Draft genome sequence of Enterococcus sp. Gos25-1.</title>
        <authorList>
            <person name="Tanaka N."/>
            <person name="Shiwa Y."/>
            <person name="Fujita N."/>
        </authorList>
    </citation>
    <scope>NUCLEOTIDE SEQUENCE [LARGE SCALE GENOMIC DNA]</scope>
    <source>
        <strain evidence="6">Gos25-1</strain>
    </source>
</reference>
<dbReference type="GO" id="GO:0097367">
    <property type="term" value="F:carbohydrate derivative binding"/>
    <property type="evidence" value="ECO:0007669"/>
    <property type="project" value="InterPro"/>
</dbReference>
<keyword evidence="6" id="KW-1185">Reference proteome</keyword>